<evidence type="ECO:0000313" key="2">
    <source>
        <dbReference type="Proteomes" id="UP000600946"/>
    </source>
</evidence>
<protein>
    <submittedName>
        <fullName evidence="1">Uncharacterized protein</fullName>
    </submittedName>
</protein>
<reference evidence="2" key="1">
    <citation type="journal article" date="2019" name="Int. J. Syst. Evol. Microbiol.">
        <title>The Global Catalogue of Microorganisms (GCM) 10K type strain sequencing project: providing services to taxonomists for standard genome sequencing and annotation.</title>
        <authorList>
            <consortium name="The Broad Institute Genomics Platform"/>
            <consortium name="The Broad Institute Genome Sequencing Center for Infectious Disease"/>
            <person name="Wu L."/>
            <person name="Ma J."/>
        </authorList>
    </citation>
    <scope>NUCLEOTIDE SEQUENCE [LARGE SCALE GENOMIC DNA]</scope>
    <source>
        <strain evidence="2">JCM 4594</strain>
    </source>
</reference>
<gene>
    <name evidence="1" type="ORF">GCM10010326_05070</name>
</gene>
<proteinExistence type="predicted"/>
<evidence type="ECO:0000313" key="1">
    <source>
        <dbReference type="EMBL" id="GGY16151.1"/>
    </source>
</evidence>
<comment type="caution">
    <text evidence="1">The sequence shown here is derived from an EMBL/GenBank/DDBJ whole genome shotgun (WGS) entry which is preliminary data.</text>
</comment>
<organism evidence="1 2">
    <name type="scientific">Streptomyces xanthochromogenes</name>
    <dbReference type="NCBI Taxonomy" id="67384"/>
    <lineage>
        <taxon>Bacteria</taxon>
        <taxon>Bacillati</taxon>
        <taxon>Actinomycetota</taxon>
        <taxon>Actinomycetes</taxon>
        <taxon>Kitasatosporales</taxon>
        <taxon>Streptomycetaceae</taxon>
        <taxon>Streptomyces</taxon>
    </lineage>
</organism>
<name>A0ABQ2ZL31_9ACTN</name>
<dbReference type="Proteomes" id="UP000600946">
    <property type="component" value="Unassembled WGS sequence"/>
</dbReference>
<sequence length="91" mass="9063">MHTVALVSRDDNVKEDSMNPNLRAAAATAALVTGLLAAGGVANAAERTDAQNLSAHIQRAVVAEQQLGGTTGGPILGLILTTPDGADTASS</sequence>
<accession>A0ABQ2ZL31</accession>
<dbReference type="EMBL" id="BMUU01000001">
    <property type="protein sequence ID" value="GGY16151.1"/>
    <property type="molecule type" value="Genomic_DNA"/>
</dbReference>
<keyword evidence="2" id="KW-1185">Reference proteome</keyword>